<keyword evidence="1" id="KW-0812">Transmembrane</keyword>
<dbReference type="eggNOG" id="COG1668">
    <property type="taxonomic scope" value="Bacteria"/>
</dbReference>
<feature type="transmembrane region" description="Helical" evidence="1">
    <location>
        <begin position="127"/>
        <end position="159"/>
    </location>
</feature>
<feature type="transmembrane region" description="Helical" evidence="1">
    <location>
        <begin position="85"/>
        <end position="106"/>
    </location>
</feature>
<dbReference type="EnsemblBacteria" id="ABY33524">
    <property type="protein sequence ID" value="ABY33524"/>
    <property type="gene ID" value="Caur_0271"/>
</dbReference>
<name>A9WCV5_CHLAA</name>
<feature type="transmembrane region" description="Helical" evidence="1">
    <location>
        <begin position="171"/>
        <end position="195"/>
    </location>
</feature>
<dbReference type="PANTHER" id="PTHR43471">
    <property type="entry name" value="ABC TRANSPORTER PERMEASE"/>
    <property type="match status" value="1"/>
</dbReference>
<dbReference type="AlphaFoldDB" id="A9WCV5"/>
<dbReference type="PATRIC" id="fig|324602.8.peg.312"/>
<evidence type="ECO:0000256" key="1">
    <source>
        <dbReference type="SAM" id="Phobius"/>
    </source>
</evidence>
<dbReference type="Proteomes" id="UP000002008">
    <property type="component" value="Chromosome"/>
</dbReference>
<dbReference type="GO" id="GO:0140359">
    <property type="term" value="F:ABC-type transporter activity"/>
    <property type="evidence" value="ECO:0007669"/>
    <property type="project" value="InterPro"/>
</dbReference>
<feature type="transmembrane region" description="Helical" evidence="1">
    <location>
        <begin position="207"/>
        <end position="229"/>
    </location>
</feature>
<keyword evidence="1" id="KW-0472">Membrane</keyword>
<evidence type="ECO:0000313" key="2">
    <source>
        <dbReference type="EMBL" id="ABY33524.1"/>
    </source>
</evidence>
<dbReference type="EMBL" id="CP000909">
    <property type="protein sequence ID" value="ABY33524.1"/>
    <property type="molecule type" value="Genomic_DNA"/>
</dbReference>
<gene>
    <name evidence="2" type="ordered locus">Caur_0271</name>
</gene>
<dbReference type="KEGG" id="cau:Caur_0271"/>
<keyword evidence="3" id="KW-1185">Reference proteome</keyword>
<evidence type="ECO:0000313" key="3">
    <source>
        <dbReference type="Proteomes" id="UP000002008"/>
    </source>
</evidence>
<dbReference type="PANTHER" id="PTHR43471:SF1">
    <property type="entry name" value="ABC TRANSPORTER PERMEASE PROTEIN NOSY-RELATED"/>
    <property type="match status" value="1"/>
</dbReference>
<dbReference type="Pfam" id="PF12679">
    <property type="entry name" value="ABC2_membrane_2"/>
    <property type="match status" value="1"/>
</dbReference>
<sequence>MIMLRWEPIKVIIAKEWLELRRSRGLLLSMLLPPIFLPLFALGLIFVMGLVSDPDTADIPAAAVDPALANLGLEALAQVIFGRQFSTLFLLLPMIIPNVLASYSIVGEKNRRTLEPLLAAPIKVSELLLGKVLAAIIPGIVLTWGCAIVFAVGLAIVVVDPQVPALVLQPGWVATLLLSSPLLAIISVALTVMISSRVNDPRSAQQIAGVLIVPVMLLFFGQMLGLFVLNVVVALIFALVLALIAAGLIWLATNVFQREEILTRWR</sequence>
<reference evidence="3" key="1">
    <citation type="journal article" date="2011" name="BMC Genomics">
        <title>Complete genome sequence of the filamentous anoxygenic phototrophic bacterium Chloroflexus aurantiacus.</title>
        <authorList>
            <person name="Tang K.H."/>
            <person name="Barry K."/>
            <person name="Chertkov O."/>
            <person name="Dalin E."/>
            <person name="Han C.S."/>
            <person name="Hauser L.J."/>
            <person name="Honchak B.M."/>
            <person name="Karbach L.E."/>
            <person name="Land M.L."/>
            <person name="Lapidus A."/>
            <person name="Larimer F.W."/>
            <person name="Mikhailova N."/>
            <person name="Pitluck S."/>
            <person name="Pierson B.K."/>
            <person name="Blankenship R.E."/>
        </authorList>
    </citation>
    <scope>NUCLEOTIDE SEQUENCE [LARGE SCALE GENOMIC DNA]</scope>
    <source>
        <strain evidence="3">ATCC 29366 / DSM 635 / J-10-fl</strain>
    </source>
</reference>
<feature type="transmembrane region" description="Helical" evidence="1">
    <location>
        <begin position="235"/>
        <end position="256"/>
    </location>
</feature>
<protein>
    <submittedName>
        <fullName evidence="2">ABC-2 type transporter</fullName>
    </submittedName>
</protein>
<dbReference type="InParanoid" id="A9WCV5"/>
<proteinExistence type="predicted"/>
<dbReference type="GO" id="GO:0005886">
    <property type="term" value="C:plasma membrane"/>
    <property type="evidence" value="ECO:0007669"/>
    <property type="project" value="UniProtKB-SubCell"/>
</dbReference>
<organism evidence="2 3">
    <name type="scientific">Chloroflexus aurantiacus (strain ATCC 29366 / DSM 635 / J-10-fl)</name>
    <dbReference type="NCBI Taxonomy" id="324602"/>
    <lineage>
        <taxon>Bacteria</taxon>
        <taxon>Bacillati</taxon>
        <taxon>Chloroflexota</taxon>
        <taxon>Chloroflexia</taxon>
        <taxon>Chloroflexales</taxon>
        <taxon>Chloroflexineae</taxon>
        <taxon>Chloroflexaceae</taxon>
        <taxon>Chloroflexus</taxon>
    </lineage>
</organism>
<keyword evidence="1" id="KW-1133">Transmembrane helix</keyword>
<feature type="transmembrane region" description="Helical" evidence="1">
    <location>
        <begin position="25"/>
        <end position="51"/>
    </location>
</feature>
<dbReference type="STRING" id="324602.Caur_0271"/>
<dbReference type="HOGENOM" id="CLU_091276_0_0_0"/>
<accession>A9WCV5</accession>